<protein>
    <submittedName>
        <fullName evidence="4">FecR family protein</fullName>
    </submittedName>
</protein>
<keyword evidence="5" id="KW-1185">Reference proteome</keyword>
<dbReference type="InterPro" id="IPR006860">
    <property type="entry name" value="FecR"/>
</dbReference>
<evidence type="ECO:0000256" key="1">
    <source>
        <dbReference type="SAM" id="Phobius"/>
    </source>
</evidence>
<dbReference type="PANTHER" id="PTHR30273">
    <property type="entry name" value="PERIPLASMIC SIGNAL SENSOR AND SIGMA FACTOR ACTIVATOR FECR-RELATED"/>
    <property type="match status" value="1"/>
</dbReference>
<dbReference type="STRING" id="407022.SAMN05661044_02466"/>
<proteinExistence type="predicted"/>
<dbReference type="PANTHER" id="PTHR30273:SF2">
    <property type="entry name" value="PROTEIN FECR"/>
    <property type="match status" value="1"/>
</dbReference>
<evidence type="ECO:0000259" key="3">
    <source>
        <dbReference type="Pfam" id="PF16344"/>
    </source>
</evidence>
<reference evidence="5" key="1">
    <citation type="submission" date="2016-10" db="EMBL/GenBank/DDBJ databases">
        <authorList>
            <person name="Varghese N."/>
            <person name="Submissions S."/>
        </authorList>
    </citation>
    <scope>NUCLEOTIDE SEQUENCE [LARGE SCALE GENOMIC DNA]</scope>
    <source>
        <strain evidence="5">DSM 18733</strain>
    </source>
</reference>
<keyword evidence="1" id="KW-1133">Transmembrane helix</keyword>
<gene>
    <name evidence="4" type="ORF">SAMN05661044_02466</name>
</gene>
<evidence type="ECO:0000313" key="5">
    <source>
        <dbReference type="Proteomes" id="UP000199421"/>
    </source>
</evidence>
<keyword evidence="1" id="KW-0812">Transmembrane</keyword>
<evidence type="ECO:0000313" key="4">
    <source>
        <dbReference type="EMBL" id="SEL43047.1"/>
    </source>
</evidence>
<feature type="transmembrane region" description="Helical" evidence="1">
    <location>
        <begin position="82"/>
        <end position="101"/>
    </location>
</feature>
<dbReference type="PIRSF" id="PIRSF018266">
    <property type="entry name" value="FecR"/>
    <property type="match status" value="1"/>
</dbReference>
<feature type="domain" description="FecR protein" evidence="2">
    <location>
        <begin position="127"/>
        <end position="215"/>
    </location>
</feature>
<keyword evidence="1" id="KW-0472">Membrane</keyword>
<dbReference type="InterPro" id="IPR012373">
    <property type="entry name" value="Ferrdict_sens_TM"/>
</dbReference>
<dbReference type="Proteomes" id="UP000199421">
    <property type="component" value="Unassembled WGS sequence"/>
</dbReference>
<accession>A0A1H7Q6W8</accession>
<dbReference type="OrthoDB" id="645173at2"/>
<dbReference type="Gene3D" id="2.60.120.1440">
    <property type="match status" value="1"/>
</dbReference>
<dbReference type="InterPro" id="IPR032508">
    <property type="entry name" value="FecR_C"/>
</dbReference>
<dbReference type="Pfam" id="PF04773">
    <property type="entry name" value="FecR"/>
    <property type="match status" value="1"/>
</dbReference>
<sequence length="341" mass="38899">MSRKAFHNLLERYLKGKCSPEEQEIVRRWYDLLDSEQDLALKDADFEELEVRLWDKINEETNYEDGKKKDLANRINTRRSRYLSIAAAIIFLLIGTIWVKWRLDAYLIDPEFTRASAQKITIVSNSSDEPLEITLPDSSNVKLFKGAEVSYATRFNKREVALRGDALFNVRANPENPFMVFHDEMITKVLGTCFKITAGSSSGTDQVTVYSGKVQVIRSGKKKNLVERIVENPAMVNLTVNQRVVLDERQNTFSETLAEKPIPIETKRTLLNDVSFNEISLPQLAEKLSEIYGIPIKVDPKVKHTTFTGDLSNLELFNQLGMICNVTDTKYKIEGKGIIIQ</sequence>
<dbReference type="AlphaFoldDB" id="A0A1H7Q6W8"/>
<dbReference type="GO" id="GO:0016989">
    <property type="term" value="F:sigma factor antagonist activity"/>
    <property type="evidence" value="ECO:0007669"/>
    <property type="project" value="TreeGrafter"/>
</dbReference>
<name>A0A1H7Q6W8_OLID1</name>
<feature type="domain" description="Protein FecR C-terminal" evidence="3">
    <location>
        <begin position="274"/>
        <end position="340"/>
    </location>
</feature>
<dbReference type="Pfam" id="PF16344">
    <property type="entry name" value="FecR_C"/>
    <property type="match status" value="1"/>
</dbReference>
<evidence type="ECO:0000259" key="2">
    <source>
        <dbReference type="Pfam" id="PF04773"/>
    </source>
</evidence>
<dbReference type="RefSeq" id="WP_093324551.1">
    <property type="nucleotide sequence ID" value="NZ_FOAF01000002.1"/>
</dbReference>
<dbReference type="EMBL" id="FOAF01000002">
    <property type="protein sequence ID" value="SEL43047.1"/>
    <property type="molecule type" value="Genomic_DNA"/>
</dbReference>
<dbReference type="Gene3D" id="3.55.50.30">
    <property type="match status" value="1"/>
</dbReference>
<organism evidence="4 5">
    <name type="scientific">Olivibacter domesticus</name>
    <name type="common">Pseudosphingobacterium domesticum</name>
    <dbReference type="NCBI Taxonomy" id="407022"/>
    <lineage>
        <taxon>Bacteria</taxon>
        <taxon>Pseudomonadati</taxon>
        <taxon>Bacteroidota</taxon>
        <taxon>Sphingobacteriia</taxon>
        <taxon>Sphingobacteriales</taxon>
        <taxon>Sphingobacteriaceae</taxon>
        <taxon>Olivibacter</taxon>
    </lineage>
</organism>